<evidence type="ECO:0000256" key="10">
    <source>
        <dbReference type="ARBA" id="ARBA00022737"/>
    </source>
</evidence>
<keyword evidence="8" id="KW-0963">Cytoplasm</keyword>
<dbReference type="InterPro" id="IPR047487">
    <property type="entry name" value="C1_DGKiota_rpt2"/>
</dbReference>
<evidence type="ECO:0000256" key="7">
    <source>
        <dbReference type="ARBA" id="ARBA00022475"/>
    </source>
</evidence>
<dbReference type="GO" id="GO:0005524">
    <property type="term" value="F:ATP binding"/>
    <property type="evidence" value="ECO:0007669"/>
    <property type="project" value="UniProtKB-KW"/>
</dbReference>
<dbReference type="PROSITE" id="PS50088">
    <property type="entry name" value="ANK_REPEAT"/>
    <property type="match status" value="1"/>
</dbReference>
<dbReference type="InterPro" id="IPR017438">
    <property type="entry name" value="ATP-NAD_kinase_N"/>
</dbReference>
<evidence type="ECO:0000256" key="20">
    <source>
        <dbReference type="ARBA" id="ARBA00023400"/>
    </source>
</evidence>
<keyword evidence="10" id="KW-0677">Repeat</keyword>
<feature type="region of interest" description="Disordered" evidence="25">
    <location>
        <begin position="256"/>
        <end position="281"/>
    </location>
</feature>
<feature type="repeat" description="ANK" evidence="23">
    <location>
        <begin position="869"/>
        <end position="901"/>
    </location>
</feature>
<evidence type="ECO:0000256" key="25">
    <source>
        <dbReference type="SAM" id="MobiDB-lite"/>
    </source>
</evidence>
<dbReference type="CDD" id="cd20850">
    <property type="entry name" value="C1_DGKiota_rpt1"/>
    <property type="match status" value="1"/>
</dbReference>
<comment type="similarity">
    <text evidence="6 24">Belongs to the eukaryotic diacylglycerol kinase family.</text>
</comment>
<dbReference type="GO" id="GO:0042995">
    <property type="term" value="C:cell projection"/>
    <property type="evidence" value="ECO:0007669"/>
    <property type="project" value="UniProtKB-SubCell"/>
</dbReference>
<dbReference type="InterPro" id="IPR056383">
    <property type="entry name" value="DGKI-like_dom"/>
</dbReference>
<keyword evidence="18" id="KW-0966">Cell projection</keyword>
<dbReference type="SMART" id="SM00045">
    <property type="entry name" value="DAGKa"/>
    <property type="match status" value="1"/>
</dbReference>
<keyword evidence="9 24" id="KW-0808">Transferase</keyword>
<accession>A0A8B9VJY0</accession>
<evidence type="ECO:0000256" key="2">
    <source>
        <dbReference type="ARBA" id="ARBA00004236"/>
    </source>
</evidence>
<dbReference type="FunFam" id="3.40.50.10330:FF:000002">
    <property type="entry name" value="Diacylglycerol kinase"/>
    <property type="match status" value="1"/>
</dbReference>
<evidence type="ECO:0000256" key="23">
    <source>
        <dbReference type="PROSITE-ProRule" id="PRU00023"/>
    </source>
</evidence>
<evidence type="ECO:0000256" key="19">
    <source>
        <dbReference type="ARBA" id="ARBA00023371"/>
    </source>
</evidence>
<dbReference type="Pfam" id="PF00609">
    <property type="entry name" value="DAGK_acc"/>
    <property type="match status" value="1"/>
</dbReference>
<evidence type="ECO:0000256" key="15">
    <source>
        <dbReference type="ARBA" id="ARBA00023098"/>
    </source>
</evidence>
<dbReference type="Gene3D" id="1.25.40.20">
    <property type="entry name" value="Ankyrin repeat-containing domain"/>
    <property type="match status" value="1"/>
</dbReference>
<dbReference type="Gene3D" id="3.30.60.20">
    <property type="match status" value="1"/>
</dbReference>
<keyword evidence="13 24" id="KW-0067">ATP-binding</keyword>
<reference evidence="27" key="2">
    <citation type="submission" date="2025-09" db="UniProtKB">
        <authorList>
            <consortium name="Ensembl"/>
        </authorList>
    </citation>
    <scope>IDENTIFICATION</scope>
</reference>
<dbReference type="UniPathway" id="UPA00230"/>
<dbReference type="GO" id="GO:0005886">
    <property type="term" value="C:plasma membrane"/>
    <property type="evidence" value="ECO:0007669"/>
    <property type="project" value="UniProtKB-SubCell"/>
</dbReference>
<dbReference type="InterPro" id="IPR047486">
    <property type="entry name" value="C1_DGKiota_rpt1"/>
</dbReference>
<dbReference type="Pfam" id="PF00781">
    <property type="entry name" value="DAGK_cat"/>
    <property type="match status" value="1"/>
</dbReference>
<dbReference type="GO" id="GO:0005829">
    <property type="term" value="C:cytosol"/>
    <property type="evidence" value="ECO:0007669"/>
    <property type="project" value="UniProtKB-SubCell"/>
</dbReference>
<evidence type="ECO:0000256" key="9">
    <source>
        <dbReference type="ARBA" id="ARBA00022679"/>
    </source>
</evidence>
<dbReference type="InterPro" id="IPR002110">
    <property type="entry name" value="Ankyrin_rpt"/>
</dbReference>
<comment type="pathway">
    <text evidence="22">Glycerolipid metabolism.</text>
</comment>
<dbReference type="InterPro" id="IPR002219">
    <property type="entry name" value="PKC_DAG/PE"/>
</dbReference>
<feature type="compositionally biased region" description="Basic and acidic residues" evidence="25">
    <location>
        <begin position="897"/>
        <end position="910"/>
    </location>
</feature>
<dbReference type="Pfam" id="PF23578">
    <property type="entry name" value="DGKI"/>
    <property type="match status" value="1"/>
</dbReference>
<feature type="domain" description="DAGKc" evidence="26">
    <location>
        <begin position="295"/>
        <end position="430"/>
    </location>
</feature>
<evidence type="ECO:0000256" key="1">
    <source>
        <dbReference type="ARBA" id="ARBA00004123"/>
    </source>
</evidence>
<feature type="region of interest" description="Disordered" evidence="25">
    <location>
        <begin position="897"/>
        <end position="916"/>
    </location>
</feature>
<dbReference type="InterPro" id="IPR036770">
    <property type="entry name" value="Ankyrin_rpt-contain_sf"/>
</dbReference>
<protein>
    <recommendedName>
        <fullName evidence="24">Diacylglycerol kinase</fullName>
        <shortName evidence="24">DAG kinase</shortName>
        <ecNumber evidence="24">2.7.1.107</ecNumber>
    </recommendedName>
</protein>
<evidence type="ECO:0000256" key="5">
    <source>
        <dbReference type="ARBA" id="ARBA00005175"/>
    </source>
</evidence>
<evidence type="ECO:0000256" key="18">
    <source>
        <dbReference type="ARBA" id="ARBA00023273"/>
    </source>
</evidence>
<dbReference type="Proteomes" id="UP000694549">
    <property type="component" value="Unplaced"/>
</dbReference>
<dbReference type="Pfam" id="PF00130">
    <property type="entry name" value="C1_1"/>
    <property type="match status" value="1"/>
</dbReference>
<evidence type="ECO:0000256" key="13">
    <source>
        <dbReference type="ARBA" id="ARBA00022840"/>
    </source>
</evidence>
<dbReference type="EC" id="2.7.1.107" evidence="24"/>
<feature type="compositionally biased region" description="Low complexity" evidence="25">
    <location>
        <begin position="28"/>
        <end position="37"/>
    </location>
</feature>
<dbReference type="GO" id="GO:0007200">
    <property type="term" value="P:phospholipase C-activating G protein-coupled receptor signaling pathway"/>
    <property type="evidence" value="ECO:0007669"/>
    <property type="project" value="InterPro"/>
</dbReference>
<evidence type="ECO:0000256" key="21">
    <source>
        <dbReference type="ARBA" id="ARBA00023411"/>
    </source>
</evidence>
<feature type="compositionally biased region" description="Gly residues" evidence="25">
    <location>
        <begin position="10"/>
        <end position="27"/>
    </location>
</feature>
<evidence type="ECO:0000259" key="26">
    <source>
        <dbReference type="PROSITE" id="PS50146"/>
    </source>
</evidence>
<dbReference type="InterPro" id="IPR000756">
    <property type="entry name" value="Diacylglycerol_kin_accessory"/>
</dbReference>
<keyword evidence="12 24" id="KW-0418">Kinase</keyword>
<dbReference type="PROSITE" id="PS50146">
    <property type="entry name" value="DAGK"/>
    <property type="match status" value="1"/>
</dbReference>
<keyword evidence="28" id="KW-1185">Reference proteome</keyword>
<dbReference type="SMART" id="SM00046">
    <property type="entry name" value="DAGKc"/>
    <property type="match status" value="1"/>
</dbReference>
<evidence type="ECO:0000256" key="24">
    <source>
        <dbReference type="RuleBase" id="RU361128"/>
    </source>
</evidence>
<keyword evidence="15" id="KW-0443">Lipid metabolism</keyword>
<evidence type="ECO:0000313" key="27">
    <source>
        <dbReference type="Ensembl" id="ENSAZOP00000025433.1"/>
    </source>
</evidence>
<keyword evidence="7" id="KW-1003">Cell membrane</keyword>
<dbReference type="Gene3D" id="3.40.50.10330">
    <property type="entry name" value="Probable inorganic polyphosphate/atp-NAD kinase, domain 1"/>
    <property type="match status" value="1"/>
</dbReference>
<dbReference type="PANTHER" id="PTHR11255">
    <property type="entry name" value="DIACYLGLYCEROL KINASE"/>
    <property type="match status" value="1"/>
</dbReference>
<evidence type="ECO:0000256" key="11">
    <source>
        <dbReference type="ARBA" id="ARBA00022741"/>
    </source>
</evidence>
<dbReference type="Pfam" id="PF00023">
    <property type="entry name" value="Ank"/>
    <property type="match status" value="1"/>
</dbReference>
<dbReference type="Gene3D" id="2.60.200.40">
    <property type="match status" value="1"/>
</dbReference>
<comment type="catalytic activity">
    <reaction evidence="19">
        <text>1,2-di-(9Z-octadecenoyl)-sn-glycerol + ATP = 1,2-di-(9Z-octadecenoyl)-sn-glycero-3-phosphate + ADP + H(+)</text>
        <dbReference type="Rhea" id="RHEA:40327"/>
        <dbReference type="ChEBI" id="CHEBI:15378"/>
        <dbReference type="ChEBI" id="CHEBI:30616"/>
        <dbReference type="ChEBI" id="CHEBI:52333"/>
        <dbReference type="ChEBI" id="CHEBI:74546"/>
        <dbReference type="ChEBI" id="CHEBI:456216"/>
    </reaction>
    <physiologicalReaction direction="left-to-right" evidence="19">
        <dbReference type="Rhea" id="RHEA:40328"/>
    </physiologicalReaction>
</comment>
<comment type="catalytic activity">
    <reaction evidence="20">
        <text>1-octadecanoyl-2-(5Z,8Z,11Z,14Z-eicosatetraenoyl)-sn-glycerol + ATP = 1-octadecanoyl-2-(5Z,8Z,11Z,14Z-eicosatetraenoyl)-sn-glycero-3-phosphate + ADP + H(+)</text>
        <dbReference type="Rhea" id="RHEA:40323"/>
        <dbReference type="ChEBI" id="CHEBI:15378"/>
        <dbReference type="ChEBI" id="CHEBI:30616"/>
        <dbReference type="ChEBI" id="CHEBI:75728"/>
        <dbReference type="ChEBI" id="CHEBI:77091"/>
        <dbReference type="ChEBI" id="CHEBI:456216"/>
    </reaction>
    <physiologicalReaction direction="left-to-right" evidence="20">
        <dbReference type="Rhea" id="RHEA:40324"/>
    </physiologicalReaction>
</comment>
<comment type="pathway">
    <text evidence="5">Lipid metabolism; glycerolipid metabolism.</text>
</comment>
<dbReference type="GO" id="GO:0004143">
    <property type="term" value="F:ATP-dependent diacylglycerol kinase activity"/>
    <property type="evidence" value="ECO:0007669"/>
    <property type="project" value="UniProtKB-EC"/>
</dbReference>
<evidence type="ECO:0000256" key="17">
    <source>
        <dbReference type="ARBA" id="ARBA00023242"/>
    </source>
</evidence>
<dbReference type="GO" id="GO:0005634">
    <property type="term" value="C:nucleus"/>
    <property type="evidence" value="ECO:0007669"/>
    <property type="project" value="UniProtKB-SubCell"/>
</dbReference>
<dbReference type="AlphaFoldDB" id="A0A8B9VJY0"/>
<comment type="catalytic activity">
    <reaction evidence="21">
        <text>a 1,2-diacyl-sn-glycerol + ATP = a 1,2-diacyl-sn-glycero-3-phosphate + ADP + H(+)</text>
        <dbReference type="Rhea" id="RHEA:10272"/>
        <dbReference type="ChEBI" id="CHEBI:15378"/>
        <dbReference type="ChEBI" id="CHEBI:17815"/>
        <dbReference type="ChEBI" id="CHEBI:30616"/>
        <dbReference type="ChEBI" id="CHEBI:58608"/>
        <dbReference type="ChEBI" id="CHEBI:456216"/>
        <dbReference type="EC" id="2.7.1.107"/>
    </reaction>
    <physiologicalReaction direction="left-to-right" evidence="21">
        <dbReference type="Rhea" id="RHEA:10273"/>
    </physiologicalReaction>
</comment>
<reference evidence="27" key="1">
    <citation type="submission" date="2025-08" db="UniProtKB">
        <authorList>
            <consortium name="Ensembl"/>
        </authorList>
    </citation>
    <scope>IDENTIFICATION</scope>
</reference>
<dbReference type="InterPro" id="IPR016064">
    <property type="entry name" value="NAD/diacylglycerol_kinase_sf"/>
</dbReference>
<evidence type="ECO:0000256" key="3">
    <source>
        <dbReference type="ARBA" id="ARBA00004316"/>
    </source>
</evidence>
<evidence type="ECO:0000313" key="28">
    <source>
        <dbReference type="Proteomes" id="UP000694549"/>
    </source>
</evidence>
<feature type="compositionally biased region" description="Basic residues" evidence="25">
    <location>
        <begin position="263"/>
        <end position="278"/>
    </location>
</feature>
<organism evidence="27 28">
    <name type="scientific">Anas zonorhyncha</name>
    <name type="common">Eastern spot-billed duck</name>
    <dbReference type="NCBI Taxonomy" id="75864"/>
    <lineage>
        <taxon>Eukaryota</taxon>
        <taxon>Metazoa</taxon>
        <taxon>Chordata</taxon>
        <taxon>Craniata</taxon>
        <taxon>Vertebrata</taxon>
        <taxon>Euteleostomi</taxon>
        <taxon>Archelosauria</taxon>
        <taxon>Archosauria</taxon>
        <taxon>Dinosauria</taxon>
        <taxon>Saurischia</taxon>
        <taxon>Theropoda</taxon>
        <taxon>Coelurosauria</taxon>
        <taxon>Aves</taxon>
        <taxon>Neognathae</taxon>
        <taxon>Galloanserae</taxon>
        <taxon>Anseriformes</taxon>
        <taxon>Anatidae</taxon>
        <taxon>Anatinae</taxon>
        <taxon>Anas</taxon>
    </lineage>
</organism>
<evidence type="ECO:0000256" key="4">
    <source>
        <dbReference type="ARBA" id="ARBA00004514"/>
    </source>
</evidence>
<dbReference type="FunFam" id="2.60.200.40:FF:000002">
    <property type="entry name" value="Diacylglycerol kinase"/>
    <property type="match status" value="1"/>
</dbReference>
<feature type="region of interest" description="Disordered" evidence="25">
    <location>
        <begin position="1"/>
        <end position="39"/>
    </location>
</feature>
<dbReference type="SMART" id="SM00109">
    <property type="entry name" value="C1"/>
    <property type="match status" value="2"/>
</dbReference>
<evidence type="ECO:0000256" key="8">
    <source>
        <dbReference type="ARBA" id="ARBA00022490"/>
    </source>
</evidence>
<evidence type="ECO:0000256" key="22">
    <source>
        <dbReference type="ARBA" id="ARBA00060536"/>
    </source>
</evidence>
<dbReference type="SUPFAM" id="SSF111331">
    <property type="entry name" value="NAD kinase/diacylglycerol kinase-like"/>
    <property type="match status" value="1"/>
</dbReference>
<keyword evidence="14 23" id="KW-0040">ANK repeat</keyword>
<evidence type="ECO:0000256" key="12">
    <source>
        <dbReference type="ARBA" id="ARBA00022777"/>
    </source>
</evidence>
<evidence type="ECO:0000256" key="6">
    <source>
        <dbReference type="ARBA" id="ARBA00009280"/>
    </source>
</evidence>
<proteinExistence type="inferred from homology"/>
<keyword evidence="16" id="KW-0472">Membrane</keyword>
<evidence type="ECO:0000256" key="16">
    <source>
        <dbReference type="ARBA" id="ARBA00023136"/>
    </source>
</evidence>
<dbReference type="PANTHER" id="PTHR11255:SF92">
    <property type="entry name" value="DIACYLGLYCEROL KINASE IOTA"/>
    <property type="match status" value="1"/>
</dbReference>
<dbReference type="Ensembl" id="ENSAZOT00000027275.1">
    <property type="protein sequence ID" value="ENSAZOP00000025433.1"/>
    <property type="gene ID" value="ENSAZOG00000010151.1"/>
</dbReference>
<evidence type="ECO:0000256" key="14">
    <source>
        <dbReference type="ARBA" id="ARBA00023043"/>
    </source>
</evidence>
<keyword evidence="11 24" id="KW-0547">Nucleotide-binding</keyword>
<sequence>MNPPAAAGGEEPGAAGGCRGAEGGGEAVGAAGVPEEPGLGEESLEEKLRSLTFRKQVSYRKAISRSGLQHLAPVHSLNIAVSNGPVKEPRAALEWTENAVNGEHLWLETNVSGDLCYLGEESCQVKFSKSALRRKCAACKIVVHNACMEQLEKINFRCKPTFREGGSRSPRENFVRHHWVHRRRQEGKCKQCGKGFQQKFSFHSKEIVAISCSWCKLAFHNKVTCFMLHHIEEPCSLGAHAAVIVPPTWIIKVKKPQNSLKTSTRRKKRTSFKRKASKRGNEVSRPFVIKPISSPLMKPLLVFVNPKSGGNQGTKILQTFMWYLNPRQVFDLSQEGPKDALELYRKVPNLRILACGGDGTVGWILSILDELQLNPQPPVAVLPLGTGNDLARTLNWGGGYTDEPVSKILCHVEDGTIVQLDRWNLQVERNPDLPQDELEDGARKLPLSVFNNYFSLGFDAHVTLEFHESREANPEKFNSRFRNKMFYAGAAFSDFLQRSSKDLSKHVKVVCDGTDLTPKIQELKFQCIVFLNIPRYCAGTMPWGNPGDHRDFEPQRHDDGYIEVIGFTMASLAALQVGGHGERLHQCREVTLLTYKSIPMQVDGEPCRLAPSLIRISLRNQANMVQKSKRRTSMPLLNDPHSIPDRLRIRVNRINLQEYEGLLYDKEKLREASIPLGIIVVRGDCDLETCRMYIDRLQEDQESSFPRVLSVQRLSPRWCFLDVMPQVRYLFLISLRQEHLHFVTEISQDEIFILDPELVMSQQGGTPPGMPDLPVAVPKHPLCAEPFPNSQPDPPLSQLHPVPSGPVSVPRDFLTESNDVDGKGERVQVHLCWQNATLQKYIIYSSHLILRKCTLVGCISLLVSVLWSRGETALHKAACQRHRAICQLLVDAGASLRKTDSKGKTPRDRAQQAGDPDLASYLESRQNYQMVPHEDLETAV</sequence>
<comment type="subcellular location">
    <subcellularLocation>
        <location evidence="2">Cell membrane</location>
    </subcellularLocation>
    <subcellularLocation>
        <location evidence="3">Cell projection</location>
    </subcellularLocation>
    <subcellularLocation>
        <location evidence="4">Cytoplasm</location>
        <location evidence="4">Cytosol</location>
    </subcellularLocation>
    <subcellularLocation>
        <location evidence="1">Nucleus</location>
    </subcellularLocation>
</comment>
<name>A0A8B9VJY0_9AVES</name>
<dbReference type="PROSITE" id="PS50297">
    <property type="entry name" value="ANK_REP_REGION"/>
    <property type="match status" value="1"/>
</dbReference>
<dbReference type="SUPFAM" id="SSF48403">
    <property type="entry name" value="Ankyrin repeat"/>
    <property type="match status" value="1"/>
</dbReference>
<dbReference type="InterPro" id="IPR037607">
    <property type="entry name" value="DGK"/>
</dbReference>
<keyword evidence="17" id="KW-0539">Nucleus</keyword>
<dbReference type="InterPro" id="IPR001206">
    <property type="entry name" value="Diacylglycerol_kinase_cat_dom"/>
</dbReference>
<dbReference type="CDD" id="cd20896">
    <property type="entry name" value="C1_DGKiota_rpt2"/>
    <property type="match status" value="1"/>
</dbReference>
<dbReference type="GO" id="GO:0046486">
    <property type="term" value="P:glycerolipid metabolic process"/>
    <property type="evidence" value="ECO:0007669"/>
    <property type="project" value="UniProtKB-UniPathway"/>
</dbReference>
<dbReference type="GO" id="GO:0098978">
    <property type="term" value="C:glutamatergic synapse"/>
    <property type="evidence" value="ECO:0007669"/>
    <property type="project" value="TreeGrafter"/>
</dbReference>